<proteinExistence type="predicted"/>
<evidence type="ECO:0000256" key="2">
    <source>
        <dbReference type="SAM" id="MobiDB-lite"/>
    </source>
</evidence>
<dbReference type="EMBL" id="JACICY010000011">
    <property type="protein sequence ID" value="MBB3862224.1"/>
    <property type="molecule type" value="Genomic_DNA"/>
</dbReference>
<feature type="coiled-coil region" evidence="1">
    <location>
        <begin position="27"/>
        <end position="54"/>
    </location>
</feature>
<feature type="region of interest" description="Disordered" evidence="2">
    <location>
        <begin position="185"/>
        <end position="214"/>
    </location>
</feature>
<sequence length="277" mass="31176">MTMHHSHMRGPVVPVTVFMQVSDFPDAATATQALQDAQQALDKAKARKAMLDTERAQRFPQAQDWHWRERWEDLNDYDQAGWDLRACWESLASVEKRMGLFHPNNRALLAGWVESAIGLLDNLEAIEGDPDGEEEELEDAFVTHNPALAMMDGDGRDVAWPEWHTRGRHKLARGGAEMANSMVHEDAEDDDPDSGVEDNPQGFDPETDRCEAGDDGCGPVFAHGQLYMGSNEDCEAAFPDYGLDQTQPGMPPQLFAEHAMMKPHLERARKRLRLDRK</sequence>
<keyword evidence="4" id="KW-1185">Reference proteome</keyword>
<gene>
    <name evidence="3" type="ORF">GGQ88_003522</name>
</gene>
<protein>
    <submittedName>
        <fullName evidence="3">Uncharacterized protein</fullName>
    </submittedName>
</protein>
<evidence type="ECO:0000313" key="3">
    <source>
        <dbReference type="EMBL" id="MBB3862224.1"/>
    </source>
</evidence>
<evidence type="ECO:0000313" key="4">
    <source>
        <dbReference type="Proteomes" id="UP000562395"/>
    </source>
</evidence>
<feature type="compositionally biased region" description="Acidic residues" evidence="2">
    <location>
        <begin position="186"/>
        <end position="196"/>
    </location>
</feature>
<name>A0A7W5ZZU6_9SPHN</name>
<keyword evidence="1" id="KW-0175">Coiled coil</keyword>
<dbReference type="AlphaFoldDB" id="A0A7W5ZZU6"/>
<accession>A0A7W5ZZU6</accession>
<dbReference type="RefSeq" id="WP_183614729.1">
    <property type="nucleotide sequence ID" value="NZ_JACICY010000011.1"/>
</dbReference>
<organism evidence="3 4">
    <name type="scientific">Novosphingobium hassiacum</name>
    <dbReference type="NCBI Taxonomy" id="173676"/>
    <lineage>
        <taxon>Bacteria</taxon>
        <taxon>Pseudomonadati</taxon>
        <taxon>Pseudomonadota</taxon>
        <taxon>Alphaproteobacteria</taxon>
        <taxon>Sphingomonadales</taxon>
        <taxon>Sphingomonadaceae</taxon>
        <taxon>Novosphingobium</taxon>
    </lineage>
</organism>
<dbReference type="Proteomes" id="UP000562395">
    <property type="component" value="Unassembled WGS sequence"/>
</dbReference>
<evidence type="ECO:0000256" key="1">
    <source>
        <dbReference type="SAM" id="Coils"/>
    </source>
</evidence>
<reference evidence="3 4" key="1">
    <citation type="submission" date="2020-08" db="EMBL/GenBank/DDBJ databases">
        <title>Genomic Encyclopedia of Type Strains, Phase IV (KMG-IV): sequencing the most valuable type-strain genomes for metagenomic binning, comparative biology and taxonomic classification.</title>
        <authorList>
            <person name="Goeker M."/>
        </authorList>
    </citation>
    <scope>NUCLEOTIDE SEQUENCE [LARGE SCALE GENOMIC DNA]</scope>
    <source>
        <strain evidence="3 4">DSM 14552</strain>
    </source>
</reference>
<comment type="caution">
    <text evidence="3">The sequence shown here is derived from an EMBL/GenBank/DDBJ whole genome shotgun (WGS) entry which is preliminary data.</text>
</comment>